<gene>
    <name evidence="1" type="ORF">DXC78_03390</name>
</gene>
<proteinExistence type="predicted"/>
<evidence type="ECO:0000313" key="1">
    <source>
        <dbReference type="EMBL" id="RGD77256.1"/>
    </source>
</evidence>
<reference evidence="1 2" key="1">
    <citation type="submission" date="2018-08" db="EMBL/GenBank/DDBJ databases">
        <title>A genome reference for cultivated species of the human gut microbiota.</title>
        <authorList>
            <person name="Zou Y."/>
            <person name="Xue W."/>
            <person name="Luo G."/>
        </authorList>
    </citation>
    <scope>NUCLEOTIDE SEQUENCE [LARGE SCALE GENOMIC DNA]</scope>
    <source>
        <strain evidence="1 2">TF08-11</strain>
    </source>
</reference>
<dbReference type="Proteomes" id="UP000260721">
    <property type="component" value="Unassembled WGS sequence"/>
</dbReference>
<sequence>MTESISNVVDSIPFAPLPVIKEFPYPVKQKILPAESVMDVIRKLPASSLKNFMRPNQHRTNTNIL</sequence>
<comment type="caution">
    <text evidence="1">The sequence shown here is derived from an EMBL/GenBank/DDBJ whole genome shotgun (WGS) entry which is preliminary data.</text>
</comment>
<evidence type="ECO:0000313" key="2">
    <source>
        <dbReference type="Proteomes" id="UP000260721"/>
    </source>
</evidence>
<accession>A0A3E3E630</accession>
<organism evidence="1 2">
    <name type="scientific">Faecalicoccus pleomorphus</name>
    <dbReference type="NCBI Taxonomy" id="1323"/>
    <lineage>
        <taxon>Bacteria</taxon>
        <taxon>Bacillati</taxon>
        <taxon>Bacillota</taxon>
        <taxon>Erysipelotrichia</taxon>
        <taxon>Erysipelotrichales</taxon>
        <taxon>Erysipelotrichaceae</taxon>
        <taxon>Faecalicoccus</taxon>
    </lineage>
</organism>
<protein>
    <submittedName>
        <fullName evidence="1">Uncharacterized protein</fullName>
    </submittedName>
</protein>
<name>A0A3E3E630_9FIRM</name>
<dbReference type="EMBL" id="QUSK01000006">
    <property type="protein sequence ID" value="RGD77256.1"/>
    <property type="molecule type" value="Genomic_DNA"/>
</dbReference>
<dbReference type="AlphaFoldDB" id="A0A3E3E630"/>